<evidence type="ECO:0000313" key="2">
    <source>
        <dbReference type="EMBL" id="SFL62731.1"/>
    </source>
</evidence>
<evidence type="ECO:0000313" key="3">
    <source>
        <dbReference type="Proteomes" id="UP000198861"/>
    </source>
</evidence>
<reference evidence="2 4" key="1">
    <citation type="submission" date="2016-10" db="EMBL/GenBank/DDBJ databases">
        <authorList>
            <person name="de Groot N.N."/>
        </authorList>
    </citation>
    <scope>NUCLEOTIDE SEQUENCE [LARGE SCALE GENOMIC DNA]</scope>
    <source>
        <strain evidence="2 4">DSM 381</strain>
    </source>
</reference>
<sequence length="69" mass="7710">MQDIDPGRRQQVARKRIPERTPHAALAWLQAGNSIGIDAVNAADWRRHIDALARLAKTGARRTPCNVRT</sequence>
<name>A0A1I4J935_9GAMM</name>
<gene>
    <name evidence="1" type="ORF">SAMN04244571_04795</name>
    <name evidence="2" type="ORF">SAMN04244574_04783</name>
</gene>
<dbReference type="Proteomes" id="UP000198861">
    <property type="component" value="Unassembled WGS sequence"/>
</dbReference>
<dbReference type="Proteomes" id="UP000199579">
    <property type="component" value="Unassembled WGS sequence"/>
</dbReference>
<evidence type="ECO:0000313" key="4">
    <source>
        <dbReference type="Proteomes" id="UP000199579"/>
    </source>
</evidence>
<keyword evidence="3" id="KW-1185">Reference proteome</keyword>
<protein>
    <submittedName>
        <fullName evidence="2">Uncharacterized protein</fullName>
    </submittedName>
</protein>
<proteinExistence type="predicted"/>
<organism evidence="2 4">
    <name type="scientific">Azotobacter beijerinckii</name>
    <dbReference type="NCBI Taxonomy" id="170623"/>
    <lineage>
        <taxon>Bacteria</taxon>
        <taxon>Pseudomonadati</taxon>
        <taxon>Pseudomonadota</taxon>
        <taxon>Gammaproteobacteria</taxon>
        <taxon>Pseudomonadales</taxon>
        <taxon>Pseudomonadaceae</taxon>
        <taxon>Azotobacter</taxon>
    </lineage>
</organism>
<accession>A0A1I4J935</accession>
<dbReference type="EMBL" id="FOKJ01000193">
    <property type="protein sequence ID" value="SFB65260.1"/>
    <property type="molecule type" value="Genomic_DNA"/>
</dbReference>
<dbReference type="EMBL" id="FOSX01000204">
    <property type="protein sequence ID" value="SFL62731.1"/>
    <property type="molecule type" value="Genomic_DNA"/>
</dbReference>
<reference evidence="1 3" key="2">
    <citation type="submission" date="2016-10" db="EMBL/GenBank/DDBJ databases">
        <authorList>
            <person name="Varghese N."/>
            <person name="Submissions S."/>
        </authorList>
    </citation>
    <scope>NUCLEOTIDE SEQUENCE [LARGE SCALE GENOMIC DNA]</scope>
    <source>
        <strain evidence="1 3">DSM 282</strain>
    </source>
</reference>
<dbReference type="AlphaFoldDB" id="A0A1I4J935"/>
<dbReference type="RefSeq" id="WP_090944960.1">
    <property type="nucleotide sequence ID" value="NZ_FOKJ01000193.1"/>
</dbReference>
<evidence type="ECO:0000313" key="1">
    <source>
        <dbReference type="EMBL" id="SFB65260.1"/>
    </source>
</evidence>